<dbReference type="AlphaFoldDB" id="A0A4C1T5Q5"/>
<organism evidence="2 3">
    <name type="scientific">Eumeta variegata</name>
    <name type="common">Bagworm moth</name>
    <name type="synonym">Eumeta japonica</name>
    <dbReference type="NCBI Taxonomy" id="151549"/>
    <lineage>
        <taxon>Eukaryota</taxon>
        <taxon>Metazoa</taxon>
        <taxon>Ecdysozoa</taxon>
        <taxon>Arthropoda</taxon>
        <taxon>Hexapoda</taxon>
        <taxon>Insecta</taxon>
        <taxon>Pterygota</taxon>
        <taxon>Neoptera</taxon>
        <taxon>Endopterygota</taxon>
        <taxon>Lepidoptera</taxon>
        <taxon>Glossata</taxon>
        <taxon>Ditrysia</taxon>
        <taxon>Tineoidea</taxon>
        <taxon>Psychidae</taxon>
        <taxon>Oiketicinae</taxon>
        <taxon>Eumeta</taxon>
    </lineage>
</organism>
<proteinExistence type="predicted"/>
<dbReference type="OrthoDB" id="7469265at2759"/>
<evidence type="ECO:0000256" key="1">
    <source>
        <dbReference type="SAM" id="MobiDB-lite"/>
    </source>
</evidence>
<name>A0A4C1T5Q5_EUMVA</name>
<gene>
    <name evidence="2" type="ORF">EVAR_81104_1</name>
</gene>
<sequence>MTYDLKVKCTTTAPPVPKECTTRQWRIRGKDCYIDLEKFLESIERKFNIDLSKAPKCNDAIRRVFETALQQQRLIHKKDQRERDLINKLLIEFYRPSPFQLTEHLVRTSQKWERIKTNLKSKQYDALVSFGTSETTIDEETNIFDKNTAREENSLSTLLNVPPNTEVSRQEIQNEPEEISEKEEEENVEDHLPPKIVTNIYKFISPLTSNECIKLIKKEKQLLIMTEILPNPIQLDPILLDMSCTPNVHGFHRSYFTISNSQRKYPVTVQDLLIATLPIVSRAVFIAMRQARVRRDRLDIDTFAGCRFLLFASAAFTLRSYRQRS</sequence>
<dbReference type="EMBL" id="BGZK01000037">
    <property type="protein sequence ID" value="GBP09839.1"/>
    <property type="molecule type" value="Genomic_DNA"/>
</dbReference>
<comment type="caution">
    <text evidence="2">The sequence shown here is derived from an EMBL/GenBank/DDBJ whole genome shotgun (WGS) entry which is preliminary data.</text>
</comment>
<feature type="region of interest" description="Disordered" evidence="1">
    <location>
        <begin position="164"/>
        <end position="190"/>
    </location>
</feature>
<keyword evidence="3" id="KW-1185">Reference proteome</keyword>
<dbReference type="Proteomes" id="UP000299102">
    <property type="component" value="Unassembled WGS sequence"/>
</dbReference>
<evidence type="ECO:0000313" key="3">
    <source>
        <dbReference type="Proteomes" id="UP000299102"/>
    </source>
</evidence>
<feature type="compositionally biased region" description="Acidic residues" evidence="1">
    <location>
        <begin position="174"/>
        <end position="188"/>
    </location>
</feature>
<reference evidence="2 3" key="1">
    <citation type="journal article" date="2019" name="Commun. Biol.">
        <title>The bagworm genome reveals a unique fibroin gene that provides high tensile strength.</title>
        <authorList>
            <person name="Kono N."/>
            <person name="Nakamura H."/>
            <person name="Ohtoshi R."/>
            <person name="Tomita M."/>
            <person name="Numata K."/>
            <person name="Arakawa K."/>
        </authorList>
    </citation>
    <scope>NUCLEOTIDE SEQUENCE [LARGE SCALE GENOMIC DNA]</scope>
</reference>
<evidence type="ECO:0000313" key="2">
    <source>
        <dbReference type="EMBL" id="GBP09839.1"/>
    </source>
</evidence>
<accession>A0A4C1T5Q5</accession>
<protein>
    <submittedName>
        <fullName evidence="2">Uncharacterized protein</fullName>
    </submittedName>
</protein>